<feature type="transmembrane region" description="Helical" evidence="1">
    <location>
        <begin position="52"/>
        <end position="74"/>
    </location>
</feature>
<keyword evidence="1" id="KW-0812">Transmembrane</keyword>
<organism evidence="2 3">
    <name type="scientific">Bailinhaonella thermotolerans</name>
    <dbReference type="NCBI Taxonomy" id="1070861"/>
    <lineage>
        <taxon>Bacteria</taxon>
        <taxon>Bacillati</taxon>
        <taxon>Actinomycetota</taxon>
        <taxon>Actinomycetes</taxon>
        <taxon>Streptosporangiales</taxon>
        <taxon>Streptosporangiaceae</taxon>
        <taxon>Bailinhaonella</taxon>
    </lineage>
</organism>
<dbReference type="OrthoDB" id="3533794at2"/>
<evidence type="ECO:0000313" key="3">
    <source>
        <dbReference type="Proteomes" id="UP000265768"/>
    </source>
</evidence>
<sequence>MRQARAFGVTMITLTLLGTVAGPLWAWAAPRPPYVVTRSGPVLADPGTQTLIAADGWFAAITGLAGLVCGLVAYRLSERPVAVLLGLTAGGLLAAFVAYWLGQWVDQATVRRATALGAQIPGPLDLRATGVLLSWSLLSVITFGALESLAAYRASRRRKPYGIEDETP</sequence>
<evidence type="ECO:0000256" key="1">
    <source>
        <dbReference type="SAM" id="Phobius"/>
    </source>
</evidence>
<accession>A0A3A4AT36</accession>
<feature type="transmembrane region" description="Helical" evidence="1">
    <location>
        <begin position="81"/>
        <end position="101"/>
    </location>
</feature>
<dbReference type="AlphaFoldDB" id="A0A3A4AT36"/>
<keyword evidence="3" id="KW-1185">Reference proteome</keyword>
<name>A0A3A4AT36_9ACTN</name>
<keyword evidence="1" id="KW-0472">Membrane</keyword>
<comment type="caution">
    <text evidence="2">The sequence shown here is derived from an EMBL/GenBank/DDBJ whole genome shotgun (WGS) entry which is preliminary data.</text>
</comment>
<feature type="transmembrane region" description="Helical" evidence="1">
    <location>
        <begin position="132"/>
        <end position="152"/>
    </location>
</feature>
<gene>
    <name evidence="2" type="ORF">D5H75_19260</name>
</gene>
<dbReference type="Proteomes" id="UP000265768">
    <property type="component" value="Unassembled WGS sequence"/>
</dbReference>
<reference evidence="2 3" key="1">
    <citation type="submission" date="2018-09" db="EMBL/GenBank/DDBJ databases">
        <title>YIM 75507 draft genome.</title>
        <authorList>
            <person name="Tang S."/>
            <person name="Feng Y."/>
        </authorList>
    </citation>
    <scope>NUCLEOTIDE SEQUENCE [LARGE SCALE GENOMIC DNA]</scope>
    <source>
        <strain evidence="2 3">YIM 75507</strain>
    </source>
</reference>
<dbReference type="EMBL" id="QZEY01000007">
    <property type="protein sequence ID" value="RJL31455.1"/>
    <property type="molecule type" value="Genomic_DNA"/>
</dbReference>
<evidence type="ECO:0008006" key="4">
    <source>
        <dbReference type="Google" id="ProtNLM"/>
    </source>
</evidence>
<proteinExistence type="predicted"/>
<protein>
    <recommendedName>
        <fullName evidence="4">DUF2567 domain-containing protein</fullName>
    </recommendedName>
</protein>
<evidence type="ECO:0000313" key="2">
    <source>
        <dbReference type="EMBL" id="RJL31455.1"/>
    </source>
</evidence>
<keyword evidence="1" id="KW-1133">Transmembrane helix</keyword>